<proteinExistence type="predicted"/>
<evidence type="ECO:0000256" key="2">
    <source>
        <dbReference type="SAM" id="SignalP"/>
    </source>
</evidence>
<feature type="compositionally biased region" description="Polar residues" evidence="1">
    <location>
        <begin position="20"/>
        <end position="42"/>
    </location>
</feature>
<keyword evidence="4" id="KW-1185">Reference proteome</keyword>
<evidence type="ECO:0000256" key="1">
    <source>
        <dbReference type="SAM" id="MobiDB-lite"/>
    </source>
</evidence>
<feature type="chain" id="PRO_5040845907" evidence="2">
    <location>
        <begin position="19"/>
        <end position="188"/>
    </location>
</feature>
<accession>A0A9W8EC43</accession>
<evidence type="ECO:0000313" key="3">
    <source>
        <dbReference type="EMBL" id="KAJ1974906.1"/>
    </source>
</evidence>
<feature type="region of interest" description="Disordered" evidence="1">
    <location>
        <begin position="20"/>
        <end position="74"/>
    </location>
</feature>
<comment type="caution">
    <text evidence="3">The sequence shown here is derived from an EMBL/GenBank/DDBJ whole genome shotgun (WGS) entry which is preliminary data.</text>
</comment>
<dbReference type="EMBL" id="JANBQB010000592">
    <property type="protein sequence ID" value="KAJ1974906.1"/>
    <property type="molecule type" value="Genomic_DNA"/>
</dbReference>
<dbReference type="OrthoDB" id="10468242at2759"/>
<sequence length="188" mass="20958">MKAILLVATSLFLALAAAQSTDNQSQSLGNADTASNESTSPEQAVEDGNAEDDDQGVDTEDSSANDPQDQGLYEPNFGDLFDRRSFVPLDVLDGHHHDYYGLAKREPMVIERRGVGGGFHYAWPHEFGTVGGFGRFGGVARVGGVFKFPTFFANQNRLNLRKKKLQKFRFKNRRNKHFKAAHRTKFFS</sequence>
<reference evidence="3" key="1">
    <citation type="submission" date="2022-07" db="EMBL/GenBank/DDBJ databases">
        <title>Phylogenomic reconstructions and comparative analyses of Kickxellomycotina fungi.</title>
        <authorList>
            <person name="Reynolds N.K."/>
            <person name="Stajich J.E."/>
            <person name="Barry K."/>
            <person name="Grigoriev I.V."/>
            <person name="Crous P."/>
            <person name="Smith M.E."/>
        </authorList>
    </citation>
    <scope>NUCLEOTIDE SEQUENCE</scope>
    <source>
        <strain evidence="3">RSA 567</strain>
    </source>
</reference>
<organism evidence="3 4">
    <name type="scientific">Dimargaris verticillata</name>
    <dbReference type="NCBI Taxonomy" id="2761393"/>
    <lineage>
        <taxon>Eukaryota</taxon>
        <taxon>Fungi</taxon>
        <taxon>Fungi incertae sedis</taxon>
        <taxon>Zoopagomycota</taxon>
        <taxon>Kickxellomycotina</taxon>
        <taxon>Dimargaritomycetes</taxon>
        <taxon>Dimargaritales</taxon>
        <taxon>Dimargaritaceae</taxon>
        <taxon>Dimargaris</taxon>
    </lineage>
</organism>
<protein>
    <submittedName>
        <fullName evidence="3">Uncharacterized protein</fullName>
    </submittedName>
</protein>
<keyword evidence="2" id="KW-0732">Signal</keyword>
<gene>
    <name evidence="3" type="ORF">H4R34_004538</name>
</gene>
<feature type="signal peptide" evidence="2">
    <location>
        <begin position="1"/>
        <end position="18"/>
    </location>
</feature>
<feature type="compositionally biased region" description="Acidic residues" evidence="1">
    <location>
        <begin position="44"/>
        <end position="63"/>
    </location>
</feature>
<evidence type="ECO:0000313" key="4">
    <source>
        <dbReference type="Proteomes" id="UP001151582"/>
    </source>
</evidence>
<dbReference type="AlphaFoldDB" id="A0A9W8EC43"/>
<dbReference type="Proteomes" id="UP001151582">
    <property type="component" value="Unassembled WGS sequence"/>
</dbReference>
<name>A0A9W8EC43_9FUNG</name>